<gene>
    <name evidence="1" type="ORF">IEO21_10719</name>
</gene>
<organism evidence="1 2">
    <name type="scientific">Rhodonia placenta</name>
    <dbReference type="NCBI Taxonomy" id="104341"/>
    <lineage>
        <taxon>Eukaryota</taxon>
        <taxon>Fungi</taxon>
        <taxon>Dikarya</taxon>
        <taxon>Basidiomycota</taxon>
        <taxon>Agaricomycotina</taxon>
        <taxon>Agaricomycetes</taxon>
        <taxon>Polyporales</taxon>
        <taxon>Adustoporiaceae</taxon>
        <taxon>Rhodonia</taxon>
    </lineage>
</organism>
<name>A0A8H7TX19_9APHY</name>
<protein>
    <submittedName>
        <fullName evidence="1">Uncharacterized protein</fullName>
    </submittedName>
</protein>
<accession>A0A8H7TX19</accession>
<comment type="caution">
    <text evidence="1">The sequence shown here is derived from an EMBL/GenBank/DDBJ whole genome shotgun (WGS) entry which is preliminary data.</text>
</comment>
<evidence type="ECO:0000313" key="2">
    <source>
        <dbReference type="Proteomes" id="UP000639403"/>
    </source>
</evidence>
<reference evidence="1" key="1">
    <citation type="submission" date="2020-11" db="EMBL/GenBank/DDBJ databases">
        <authorList>
            <person name="Koelle M."/>
            <person name="Horta M.A.C."/>
            <person name="Nowrousian M."/>
            <person name="Ohm R.A."/>
            <person name="Benz P."/>
            <person name="Pilgard A."/>
        </authorList>
    </citation>
    <scope>NUCLEOTIDE SEQUENCE</scope>
    <source>
        <strain evidence="1">FPRL280</strain>
    </source>
</reference>
<evidence type="ECO:0000313" key="1">
    <source>
        <dbReference type="EMBL" id="KAF9798449.1"/>
    </source>
</evidence>
<dbReference type="Proteomes" id="UP000639403">
    <property type="component" value="Unassembled WGS sequence"/>
</dbReference>
<dbReference type="EMBL" id="JADOXO010001031">
    <property type="protein sequence ID" value="KAF9798449.1"/>
    <property type="molecule type" value="Genomic_DNA"/>
</dbReference>
<reference evidence="1" key="2">
    <citation type="journal article" name="Front. Microbiol.">
        <title>Degradative Capacity of Two Strains of Rhodonia placenta: From Phenotype to Genotype.</title>
        <authorList>
            <person name="Kolle M."/>
            <person name="Horta M.A.C."/>
            <person name="Nowrousian M."/>
            <person name="Ohm R.A."/>
            <person name="Benz J.P."/>
            <person name="Pilgard A."/>
        </authorList>
    </citation>
    <scope>NUCLEOTIDE SEQUENCE</scope>
    <source>
        <strain evidence="1">FPRL280</strain>
    </source>
</reference>
<sequence>MLPHRRYPVWACLSDSGSVAPETHQGMFG</sequence>
<proteinExistence type="predicted"/>
<dbReference type="AlphaFoldDB" id="A0A8H7TX19"/>